<evidence type="ECO:0000313" key="2">
    <source>
        <dbReference type="Proteomes" id="UP001597191"/>
    </source>
</evidence>
<dbReference type="EMBL" id="JBHTOH010000016">
    <property type="protein sequence ID" value="MFD1410533.1"/>
    <property type="molecule type" value="Genomic_DNA"/>
</dbReference>
<dbReference type="InterPro" id="IPR036166">
    <property type="entry name" value="YxeA-like_sf"/>
</dbReference>
<organism evidence="1 2">
    <name type="scientific">Lapidilactobacillus gannanensis</name>
    <dbReference type="NCBI Taxonomy" id="2486002"/>
    <lineage>
        <taxon>Bacteria</taxon>
        <taxon>Bacillati</taxon>
        <taxon>Bacillota</taxon>
        <taxon>Bacilli</taxon>
        <taxon>Lactobacillales</taxon>
        <taxon>Lactobacillaceae</taxon>
        <taxon>Lapidilactobacillus</taxon>
    </lineage>
</organism>
<reference evidence="2" key="1">
    <citation type="journal article" date="2019" name="Int. J. Syst. Evol. Microbiol.">
        <title>The Global Catalogue of Microorganisms (GCM) 10K type strain sequencing project: providing services to taxonomists for standard genome sequencing and annotation.</title>
        <authorList>
            <consortium name="The Broad Institute Genomics Platform"/>
            <consortium name="The Broad Institute Genome Sequencing Center for Infectious Disease"/>
            <person name="Wu L."/>
            <person name="Ma J."/>
        </authorList>
    </citation>
    <scope>NUCLEOTIDE SEQUENCE [LARGE SCALE GENOMIC DNA]</scope>
    <source>
        <strain evidence="2">CCM 8937</strain>
    </source>
</reference>
<sequence length="121" mass="13997">MKRLISGIILALAVVLAGWFFTRQFSESDRVFYTQITTSGQQQRIQAARNSTSTPYIYHQVGYDAAGKQKFLKLSSHKDKPLQRNSYLKIHWQRGKIISWQSVDRWQVPAKALTQLQLAQE</sequence>
<dbReference type="Gene3D" id="2.40.50.480">
    <property type="match status" value="1"/>
</dbReference>
<evidence type="ECO:0000313" key="1">
    <source>
        <dbReference type="EMBL" id="MFD1410533.1"/>
    </source>
</evidence>
<accession>A0ABW4BKX1</accession>
<dbReference type="SUPFAM" id="SSF159121">
    <property type="entry name" value="BC4932-like"/>
    <property type="match status" value="1"/>
</dbReference>
<comment type="caution">
    <text evidence="1">The sequence shown here is derived from an EMBL/GenBank/DDBJ whole genome shotgun (WGS) entry which is preliminary data.</text>
</comment>
<gene>
    <name evidence="1" type="ORF">ACFQ4R_02685</name>
</gene>
<dbReference type="RefSeq" id="WP_164509170.1">
    <property type="nucleotide sequence ID" value="NZ_JBHTOH010000016.1"/>
</dbReference>
<dbReference type="Pfam" id="PF06486">
    <property type="entry name" value="DUF1093"/>
    <property type="match status" value="1"/>
</dbReference>
<dbReference type="NCBIfam" id="TIGR01655">
    <property type="entry name" value="yxeA_fam"/>
    <property type="match status" value="1"/>
</dbReference>
<dbReference type="InterPro" id="IPR006542">
    <property type="entry name" value="DUF1093"/>
</dbReference>
<name>A0ABW4BKX1_9LACO</name>
<dbReference type="Proteomes" id="UP001597191">
    <property type="component" value="Unassembled WGS sequence"/>
</dbReference>
<proteinExistence type="predicted"/>
<keyword evidence="2" id="KW-1185">Reference proteome</keyword>
<dbReference type="PANTHER" id="PTHR36433:SF2">
    <property type="entry name" value="YXEA FAMILY PROTEIN"/>
    <property type="match status" value="1"/>
</dbReference>
<protein>
    <submittedName>
        <fullName evidence="1">YxeA family protein</fullName>
    </submittedName>
</protein>
<dbReference type="PANTHER" id="PTHR36433">
    <property type="entry name" value="HYPOTHETICAL CYTOSOLIC PROTEIN"/>
    <property type="match status" value="1"/>
</dbReference>